<evidence type="ECO:0000256" key="2">
    <source>
        <dbReference type="ARBA" id="ARBA00023004"/>
    </source>
</evidence>
<sequence>MTGRVQMALALLLPLAGCGEEVPPANRITGGDAAMGRRLVASHGCASCHVVPGTRWPRGHVGPSLVGFAGRGYIAGILPNTPDNLVRWLRDPPGIAPRTAMPDLGLAQDEARHIAAFLVDPR</sequence>
<dbReference type="PROSITE" id="PS51007">
    <property type="entry name" value="CYTC"/>
    <property type="match status" value="1"/>
</dbReference>
<keyword evidence="6" id="KW-1185">Reference proteome</keyword>
<evidence type="ECO:0000313" key="6">
    <source>
        <dbReference type="Proteomes" id="UP001595420"/>
    </source>
</evidence>
<gene>
    <name evidence="5" type="ORF">ACFOD3_02015</name>
</gene>
<keyword evidence="1 3" id="KW-0479">Metal-binding</keyword>
<keyword evidence="2 3" id="KW-0408">Iron</keyword>
<reference evidence="6" key="1">
    <citation type="journal article" date="2019" name="Int. J. Syst. Evol. Microbiol.">
        <title>The Global Catalogue of Microorganisms (GCM) 10K type strain sequencing project: providing services to taxonomists for standard genome sequencing and annotation.</title>
        <authorList>
            <consortium name="The Broad Institute Genomics Platform"/>
            <consortium name="The Broad Institute Genome Sequencing Center for Infectious Disease"/>
            <person name="Wu L."/>
            <person name="Ma J."/>
        </authorList>
    </citation>
    <scope>NUCLEOTIDE SEQUENCE [LARGE SCALE GENOMIC DNA]</scope>
    <source>
        <strain evidence="6">CGMCC 1.16855</strain>
    </source>
</reference>
<dbReference type="RefSeq" id="WP_216834117.1">
    <property type="nucleotide sequence ID" value="NZ_JAFNJS010000001.1"/>
</dbReference>
<dbReference type="EMBL" id="JBHRSB010000001">
    <property type="protein sequence ID" value="MFC2998646.1"/>
    <property type="molecule type" value="Genomic_DNA"/>
</dbReference>
<comment type="caution">
    <text evidence="5">The sequence shown here is derived from an EMBL/GenBank/DDBJ whole genome shotgun (WGS) entry which is preliminary data.</text>
</comment>
<evidence type="ECO:0000259" key="4">
    <source>
        <dbReference type="PROSITE" id="PS51007"/>
    </source>
</evidence>
<keyword evidence="3" id="KW-0349">Heme</keyword>
<organism evidence="5 6">
    <name type="scientific">Falsiroseomonas tokyonensis</name>
    <dbReference type="NCBI Taxonomy" id="430521"/>
    <lineage>
        <taxon>Bacteria</taxon>
        <taxon>Pseudomonadati</taxon>
        <taxon>Pseudomonadota</taxon>
        <taxon>Alphaproteobacteria</taxon>
        <taxon>Acetobacterales</taxon>
        <taxon>Roseomonadaceae</taxon>
        <taxon>Falsiroseomonas</taxon>
    </lineage>
</organism>
<evidence type="ECO:0000313" key="5">
    <source>
        <dbReference type="EMBL" id="MFC2998646.1"/>
    </source>
</evidence>
<feature type="domain" description="Cytochrome c" evidence="4">
    <location>
        <begin position="31"/>
        <end position="122"/>
    </location>
</feature>
<evidence type="ECO:0000256" key="1">
    <source>
        <dbReference type="ARBA" id="ARBA00022723"/>
    </source>
</evidence>
<accession>A0ABV7BLY9</accession>
<proteinExistence type="predicted"/>
<name>A0ABV7BLY9_9PROT</name>
<protein>
    <submittedName>
        <fullName evidence="5">C-type cytochrome</fullName>
    </submittedName>
</protein>
<dbReference type="InterPro" id="IPR009056">
    <property type="entry name" value="Cyt_c-like_dom"/>
</dbReference>
<dbReference type="Proteomes" id="UP001595420">
    <property type="component" value="Unassembled WGS sequence"/>
</dbReference>
<evidence type="ECO:0000256" key="3">
    <source>
        <dbReference type="PROSITE-ProRule" id="PRU00433"/>
    </source>
</evidence>